<evidence type="ECO:0000256" key="3">
    <source>
        <dbReference type="ARBA" id="ARBA00023002"/>
    </source>
</evidence>
<comment type="subunit">
    <text evidence="2">Homotetramer.</text>
</comment>
<evidence type="ECO:0000313" key="9">
    <source>
        <dbReference type="EMBL" id="CAD8924072.1"/>
    </source>
</evidence>
<evidence type="ECO:0000256" key="2">
    <source>
        <dbReference type="ARBA" id="ARBA00011881"/>
    </source>
</evidence>
<dbReference type="PANTHER" id="PTHR43521:SF1">
    <property type="entry name" value="ALPHA-AMINOADIPIC SEMIALDEHYDE DEHYDROGENASE"/>
    <property type="match status" value="1"/>
</dbReference>
<dbReference type="FunFam" id="3.40.309.10:FF:000018">
    <property type="entry name" value="Alpha-aminoadipic semialdehyde dehydrogenase"/>
    <property type="match status" value="1"/>
</dbReference>
<dbReference type="Pfam" id="PF00171">
    <property type="entry name" value="Aldedh"/>
    <property type="match status" value="1"/>
</dbReference>
<dbReference type="InterPro" id="IPR029510">
    <property type="entry name" value="Ald_DH_CS_GLU"/>
</dbReference>
<dbReference type="EC" id="1.2.1.3" evidence="5"/>
<organism evidence="9">
    <name type="scientific">Bicosoecida sp. CB-2014</name>
    <dbReference type="NCBI Taxonomy" id="1486930"/>
    <lineage>
        <taxon>Eukaryota</taxon>
        <taxon>Sar</taxon>
        <taxon>Stramenopiles</taxon>
        <taxon>Bigyra</taxon>
        <taxon>Opalozoa</taxon>
        <taxon>Bicosoecida</taxon>
    </lineage>
</organism>
<feature type="active site" evidence="6">
    <location>
        <position position="269"/>
    </location>
</feature>
<dbReference type="SUPFAM" id="SSF53720">
    <property type="entry name" value="ALDH-like"/>
    <property type="match status" value="1"/>
</dbReference>
<evidence type="ECO:0000256" key="6">
    <source>
        <dbReference type="PROSITE-ProRule" id="PRU10007"/>
    </source>
</evidence>
<feature type="domain" description="Aldehyde dehydrogenase" evidence="8">
    <location>
        <begin position="32"/>
        <end position="492"/>
    </location>
</feature>
<gene>
    <name evidence="9" type="ORF">BSP0115_LOCUS17335</name>
</gene>
<dbReference type="InterPro" id="IPR016163">
    <property type="entry name" value="Ald_DH_C"/>
</dbReference>
<evidence type="ECO:0000256" key="4">
    <source>
        <dbReference type="ARBA" id="ARBA00023027"/>
    </source>
</evidence>
<evidence type="ECO:0000259" key="8">
    <source>
        <dbReference type="Pfam" id="PF00171"/>
    </source>
</evidence>
<dbReference type="GO" id="GO:0004029">
    <property type="term" value="F:aldehyde dehydrogenase (NAD+) activity"/>
    <property type="evidence" value="ECO:0007669"/>
    <property type="project" value="UniProtKB-EC"/>
</dbReference>
<dbReference type="InterPro" id="IPR016162">
    <property type="entry name" value="Ald_DH_N"/>
</dbReference>
<sequence>MAAETLTHGDYPFLATLGIEAENPGCYNGTWTSSGDFITSYNPATGKPIARVQCATEDDYESCLAAMDAAQKEWGEVPAPKRGEIVRQIGDELRKYLEPLGELVALEMGKIRAEGIGEVQEYIDICDLAVGLSRCINGAVIPSERASHALLECWNPLGKIGVITAFNFPVAVCGWNIALSLICGNTNIWKGASSTCLVTYAVSRIMGNVLERNGIPPGVFTMVTGPGRTVGERLINDKRLTLLSFTGSTSIGQRVSEIVHTRFGRTILELGGNNASVVMPDADLDLAVRASLFGAVGTAGQRCTSLRRMLIHESVFDKVAAQMIAGYKTVPIGDPLDPATLMGPLHTEAAVREYTEGLEAIVKQGGEILYGGKVLDRPGNFVEPTIVKIAHDAEIVKTELFVPILYLIPFSTLEEAIAINNEVPQGLSSSIFTTNMHNVFRWIGPSGSDCGLVNVNVGTSGAEIGGAFGGEKETGGGRESGSDSWKQYMRRSTCTINYGTDLPLAQGIKFGDF</sequence>
<keyword evidence="4" id="KW-0520">NAD</keyword>
<dbReference type="InterPro" id="IPR044638">
    <property type="entry name" value="ALDH7A1-like"/>
</dbReference>
<reference evidence="9" key="1">
    <citation type="submission" date="2021-01" db="EMBL/GenBank/DDBJ databases">
        <authorList>
            <person name="Corre E."/>
            <person name="Pelletier E."/>
            <person name="Niang G."/>
            <person name="Scheremetjew M."/>
            <person name="Finn R."/>
            <person name="Kale V."/>
            <person name="Holt S."/>
            <person name="Cochrane G."/>
            <person name="Meng A."/>
            <person name="Brown T."/>
            <person name="Cohen L."/>
        </authorList>
    </citation>
    <scope>NUCLEOTIDE SEQUENCE</scope>
    <source>
        <strain evidence="9">Ms1</strain>
    </source>
</reference>
<dbReference type="AlphaFoldDB" id="A0A7S1CR12"/>
<keyword evidence="3 7" id="KW-0560">Oxidoreductase</keyword>
<dbReference type="Gene3D" id="3.40.605.10">
    <property type="entry name" value="Aldehyde Dehydrogenase, Chain A, domain 1"/>
    <property type="match status" value="1"/>
</dbReference>
<comment type="similarity">
    <text evidence="1 7">Belongs to the aldehyde dehydrogenase family.</text>
</comment>
<evidence type="ECO:0000256" key="5">
    <source>
        <dbReference type="ARBA" id="ARBA00024226"/>
    </source>
</evidence>
<protein>
    <recommendedName>
        <fullName evidence="5">aldehyde dehydrogenase (NAD(+))</fullName>
        <ecNumber evidence="5">1.2.1.3</ecNumber>
    </recommendedName>
</protein>
<dbReference type="EMBL" id="HBFS01025841">
    <property type="protein sequence ID" value="CAD8924072.1"/>
    <property type="molecule type" value="Transcribed_RNA"/>
</dbReference>
<dbReference type="PANTHER" id="PTHR43521">
    <property type="entry name" value="ALPHA-AMINOADIPIC SEMIALDEHYDE DEHYDROGENASE"/>
    <property type="match status" value="1"/>
</dbReference>
<name>A0A7S1CR12_9STRA</name>
<dbReference type="InterPro" id="IPR016161">
    <property type="entry name" value="Ald_DH/histidinol_DH"/>
</dbReference>
<dbReference type="Gene3D" id="3.40.309.10">
    <property type="entry name" value="Aldehyde Dehydrogenase, Chain A, domain 2"/>
    <property type="match status" value="1"/>
</dbReference>
<proteinExistence type="inferred from homology"/>
<accession>A0A7S1CR12</accession>
<evidence type="ECO:0000256" key="1">
    <source>
        <dbReference type="ARBA" id="ARBA00009986"/>
    </source>
</evidence>
<dbReference type="PROSITE" id="PS00687">
    <property type="entry name" value="ALDEHYDE_DEHYDR_GLU"/>
    <property type="match status" value="1"/>
</dbReference>
<dbReference type="CDD" id="cd07130">
    <property type="entry name" value="ALDH_F7_AASADH"/>
    <property type="match status" value="1"/>
</dbReference>
<dbReference type="InterPro" id="IPR015590">
    <property type="entry name" value="Aldehyde_DH_dom"/>
</dbReference>
<evidence type="ECO:0000256" key="7">
    <source>
        <dbReference type="RuleBase" id="RU003345"/>
    </source>
</evidence>